<organism evidence="1 2">
    <name type="scientific">Dioscorea alata</name>
    <name type="common">Purple yam</name>
    <dbReference type="NCBI Taxonomy" id="55571"/>
    <lineage>
        <taxon>Eukaryota</taxon>
        <taxon>Viridiplantae</taxon>
        <taxon>Streptophyta</taxon>
        <taxon>Embryophyta</taxon>
        <taxon>Tracheophyta</taxon>
        <taxon>Spermatophyta</taxon>
        <taxon>Magnoliopsida</taxon>
        <taxon>Liliopsida</taxon>
        <taxon>Dioscoreales</taxon>
        <taxon>Dioscoreaceae</taxon>
        <taxon>Dioscorea</taxon>
    </lineage>
</organism>
<keyword evidence="2" id="KW-1185">Reference proteome</keyword>
<accession>A0ACB7UW97</accession>
<gene>
    <name evidence="1" type="ORF">IHE45_13G012100</name>
</gene>
<reference evidence="2" key="1">
    <citation type="journal article" date="2022" name="Nat. Commun.">
        <title>Chromosome evolution and the genetic basis of agronomically important traits in greater yam.</title>
        <authorList>
            <person name="Bredeson J.V."/>
            <person name="Lyons J.B."/>
            <person name="Oniyinde I.O."/>
            <person name="Okereke N.R."/>
            <person name="Kolade O."/>
            <person name="Nnabue I."/>
            <person name="Nwadili C.O."/>
            <person name="Hribova E."/>
            <person name="Parker M."/>
            <person name="Nwogha J."/>
            <person name="Shu S."/>
            <person name="Carlson J."/>
            <person name="Kariba R."/>
            <person name="Muthemba S."/>
            <person name="Knop K."/>
            <person name="Barton G.J."/>
            <person name="Sherwood A.V."/>
            <person name="Lopez-Montes A."/>
            <person name="Asiedu R."/>
            <person name="Jamnadass R."/>
            <person name="Muchugi A."/>
            <person name="Goodstein D."/>
            <person name="Egesi C.N."/>
            <person name="Featherston J."/>
            <person name="Asfaw A."/>
            <person name="Simpson G.G."/>
            <person name="Dolezel J."/>
            <person name="Hendre P.S."/>
            <person name="Van Deynze A."/>
            <person name="Kumar P.L."/>
            <person name="Obidiegwu J.E."/>
            <person name="Bhattacharjee R."/>
            <person name="Rokhsar D.S."/>
        </authorList>
    </citation>
    <scope>NUCLEOTIDE SEQUENCE [LARGE SCALE GENOMIC DNA]</scope>
    <source>
        <strain evidence="2">cv. TDa95/00328</strain>
    </source>
</reference>
<dbReference type="Proteomes" id="UP000827976">
    <property type="component" value="Chromosome 13"/>
</dbReference>
<evidence type="ECO:0000313" key="1">
    <source>
        <dbReference type="EMBL" id="KAH7665128.1"/>
    </source>
</evidence>
<dbReference type="EMBL" id="CM037023">
    <property type="protein sequence ID" value="KAH7665128.1"/>
    <property type="molecule type" value="Genomic_DNA"/>
</dbReference>
<name>A0ACB7UW97_DIOAL</name>
<sequence>MLLHHHLSTNPTSLKPEERGLRLIQLLLAGAAHVSSGNLSRADSCLHLISAMSSPSGDSMQRLSSILASSLATRLLRRRLPGLLSAVHPPRKPLKPLTFARTLPYIPFTHTATSRVLLRAIAHERNVHVVDLSAAAHSLDLWAPFLRTISRLPHGPPHLKLTCVSGDHHVLESLGTALVKEADSLDVPFRFHAVHSVLSELDLDTLRVHAGEALFFVSLFKLHELLAGEVERMNGLLLEQEAEHNSERMAERFVEGLHHYSALFDSVEAVAAMGAMGEEERREVEEMVGREIENIVACEGVERVERHEKTTKWVVRMERAGFRQGRFWGDAVEEGRRVVESWAGGFAVVVECGCLMICWHDKPLYSISAWHS</sequence>
<evidence type="ECO:0000313" key="2">
    <source>
        <dbReference type="Proteomes" id="UP000827976"/>
    </source>
</evidence>
<comment type="caution">
    <text evidence="1">The sequence shown here is derived from an EMBL/GenBank/DDBJ whole genome shotgun (WGS) entry which is preliminary data.</text>
</comment>
<proteinExistence type="predicted"/>
<protein>
    <submittedName>
        <fullName evidence="1">Scarecrow-like protein 3</fullName>
    </submittedName>
</protein>